<feature type="signal peptide" evidence="3">
    <location>
        <begin position="1"/>
        <end position="32"/>
    </location>
</feature>
<keyword evidence="5" id="KW-1185">Reference proteome</keyword>
<feature type="chain" id="PRO_5046854813" evidence="3">
    <location>
        <begin position="33"/>
        <end position="373"/>
    </location>
</feature>
<keyword evidence="2" id="KW-0378">Hydrolase</keyword>
<keyword evidence="3" id="KW-0732">Signal</keyword>
<dbReference type="Pfam" id="PF03265">
    <property type="entry name" value="DNase_II"/>
    <property type="match status" value="1"/>
</dbReference>
<dbReference type="InterPro" id="IPR004947">
    <property type="entry name" value="DNase_II"/>
</dbReference>
<comment type="similarity">
    <text evidence="1">Belongs to the DNase II family.</text>
</comment>
<name>A0ABR1BGD9_NECAM</name>
<evidence type="ECO:0000313" key="5">
    <source>
        <dbReference type="Proteomes" id="UP001303046"/>
    </source>
</evidence>
<dbReference type="EMBL" id="JAVFWL010000001">
    <property type="protein sequence ID" value="KAK6725587.1"/>
    <property type="molecule type" value="Genomic_DNA"/>
</dbReference>
<organism evidence="4 5">
    <name type="scientific">Necator americanus</name>
    <name type="common">Human hookworm</name>
    <dbReference type="NCBI Taxonomy" id="51031"/>
    <lineage>
        <taxon>Eukaryota</taxon>
        <taxon>Metazoa</taxon>
        <taxon>Ecdysozoa</taxon>
        <taxon>Nematoda</taxon>
        <taxon>Chromadorea</taxon>
        <taxon>Rhabditida</taxon>
        <taxon>Rhabditina</taxon>
        <taxon>Rhabditomorpha</taxon>
        <taxon>Strongyloidea</taxon>
        <taxon>Ancylostomatidae</taxon>
        <taxon>Bunostominae</taxon>
        <taxon>Necator</taxon>
    </lineage>
</organism>
<evidence type="ECO:0000256" key="2">
    <source>
        <dbReference type="ARBA" id="ARBA00022801"/>
    </source>
</evidence>
<evidence type="ECO:0000313" key="4">
    <source>
        <dbReference type="EMBL" id="KAK6725587.1"/>
    </source>
</evidence>
<accession>A0ABR1BGD9</accession>
<evidence type="ECO:0000256" key="3">
    <source>
        <dbReference type="SAM" id="SignalP"/>
    </source>
</evidence>
<protein>
    <submittedName>
        <fullName evidence="4">Uncharacterized protein</fullName>
    </submittedName>
</protein>
<dbReference type="PANTHER" id="PTHR10858">
    <property type="entry name" value="DEOXYRIBONUCLEASE II"/>
    <property type="match status" value="1"/>
</dbReference>
<sequence length="373" mass="41750">MDFFEVLAQFFPRRLGIFHFGLLLLLVGSVEAKITCRGLNGEPVDWFVVYKPPTTSKSTAKFYYMDAAHSSWTLAPLTMDSASTAVGATLRDFYGQNQRHFSFAYNDDSPTGKVDSYRGHSKGVVLFDEETGFWIIHSVPNFPPLGRYGYPATGLKFGQTFLCLTLSSQFLGDVGEHLRYVQATPFFSNLPESFSMRFPVLINIVKKQSLGKSDTIFTRVRQFTTIGGQSLKSFAKHKKFDKELRISMAVESWLNGGADDVQSTCTSRTSIYDVTSVHLPDVSFNSSRDHSKWAVADSQSDAVVCVGDLNRQRSQFRRGGGAVCLLNRNLWKTFHSSVNSVQPCASKKFHPYFNSVIYTITSVVLSMLWSTVT</sequence>
<evidence type="ECO:0000256" key="1">
    <source>
        <dbReference type="ARBA" id="ARBA00007527"/>
    </source>
</evidence>
<proteinExistence type="inferred from homology"/>
<dbReference type="Proteomes" id="UP001303046">
    <property type="component" value="Unassembled WGS sequence"/>
</dbReference>
<reference evidence="4 5" key="1">
    <citation type="submission" date="2023-08" db="EMBL/GenBank/DDBJ databases">
        <title>A Necator americanus chromosomal reference genome.</title>
        <authorList>
            <person name="Ilik V."/>
            <person name="Petrzelkova K.J."/>
            <person name="Pardy F."/>
            <person name="Fuh T."/>
            <person name="Niatou-Singa F.S."/>
            <person name="Gouil Q."/>
            <person name="Baker L."/>
            <person name="Ritchie M.E."/>
            <person name="Jex A.R."/>
            <person name="Gazzola D."/>
            <person name="Li H."/>
            <person name="Toshio Fujiwara R."/>
            <person name="Zhan B."/>
            <person name="Aroian R.V."/>
            <person name="Pafco B."/>
            <person name="Schwarz E.M."/>
        </authorList>
    </citation>
    <scope>NUCLEOTIDE SEQUENCE [LARGE SCALE GENOMIC DNA]</scope>
    <source>
        <strain evidence="4 5">Aroian</strain>
        <tissue evidence="4">Whole animal</tissue>
    </source>
</reference>
<dbReference type="PANTHER" id="PTHR10858:SF30">
    <property type="entry name" value="CELL-DEATH-RELATED NUCLEASE 7"/>
    <property type="match status" value="1"/>
</dbReference>
<gene>
    <name evidence="4" type="primary">Necator_chrI.g228</name>
    <name evidence="4" type="ORF">RB195_004107</name>
</gene>
<comment type="caution">
    <text evidence="4">The sequence shown here is derived from an EMBL/GenBank/DDBJ whole genome shotgun (WGS) entry which is preliminary data.</text>
</comment>
<dbReference type="CDD" id="cd09120">
    <property type="entry name" value="PLDc_DNaseII_1"/>
    <property type="match status" value="1"/>
</dbReference>